<proteinExistence type="predicted"/>
<organism evidence="2 3">
    <name type="scientific">Mucilaginibacter mallensis</name>
    <dbReference type="NCBI Taxonomy" id="652787"/>
    <lineage>
        <taxon>Bacteria</taxon>
        <taxon>Pseudomonadati</taxon>
        <taxon>Bacteroidota</taxon>
        <taxon>Sphingobacteriia</taxon>
        <taxon>Sphingobacteriales</taxon>
        <taxon>Sphingobacteriaceae</taxon>
        <taxon>Mucilaginibacter</taxon>
    </lineage>
</organism>
<dbReference type="Proteomes" id="UP000199679">
    <property type="component" value="Chromosome I"/>
</dbReference>
<dbReference type="InterPro" id="IPR007048">
    <property type="entry name" value="IraD/Gp25-like"/>
</dbReference>
<name>A0A1H1XU17_MUCMA</name>
<dbReference type="OrthoDB" id="9802846at2"/>
<accession>A0A1H1XU17</accession>
<dbReference type="RefSeq" id="WP_091373147.1">
    <property type="nucleotide sequence ID" value="NZ_LT629740.1"/>
</dbReference>
<dbReference type="AlphaFoldDB" id="A0A1H1XU17"/>
<protein>
    <recommendedName>
        <fullName evidence="1">IraD/Gp25-like domain-containing protein</fullName>
    </recommendedName>
</protein>
<dbReference type="Gene3D" id="3.10.450.40">
    <property type="match status" value="1"/>
</dbReference>
<dbReference type="SUPFAM" id="SSF160719">
    <property type="entry name" value="gpW/gp25-like"/>
    <property type="match status" value="1"/>
</dbReference>
<dbReference type="Pfam" id="PF04965">
    <property type="entry name" value="GPW_gp25"/>
    <property type="match status" value="1"/>
</dbReference>
<evidence type="ECO:0000259" key="1">
    <source>
        <dbReference type="Pfam" id="PF04965"/>
    </source>
</evidence>
<dbReference type="EMBL" id="LT629740">
    <property type="protein sequence ID" value="SDT12720.1"/>
    <property type="molecule type" value="Genomic_DNA"/>
</dbReference>
<feature type="domain" description="IraD/Gp25-like" evidence="1">
    <location>
        <begin position="29"/>
        <end position="118"/>
    </location>
</feature>
<evidence type="ECO:0000313" key="2">
    <source>
        <dbReference type="EMBL" id="SDT12720.1"/>
    </source>
</evidence>
<gene>
    <name evidence="2" type="ORF">SAMN05216490_2546</name>
</gene>
<evidence type="ECO:0000313" key="3">
    <source>
        <dbReference type="Proteomes" id="UP000199679"/>
    </source>
</evidence>
<reference evidence="2 3" key="1">
    <citation type="submission" date="2016-10" db="EMBL/GenBank/DDBJ databases">
        <authorList>
            <person name="de Groot N.N."/>
        </authorList>
    </citation>
    <scope>NUCLEOTIDE SEQUENCE [LARGE SCALE GENOMIC DNA]</scope>
    <source>
        <strain evidence="2 3">MP1X4</strain>
    </source>
</reference>
<sequence length="134" mass="15197">MDNQEAFLGRGWSFPPQFFANGNQVAMVSAEEDINQSLFILFSTALKERVMFPEYGSDMSGYVFEEMSQSLINSLQDSVTTAILKNEPRIITENVQVSVSDLQGRLDIAIVYTILATNNRYNMIYPFYLNEANT</sequence>
<dbReference type="STRING" id="652787.SAMN05216490_2546"/>
<keyword evidence="3" id="KW-1185">Reference proteome</keyword>